<evidence type="ECO:0008006" key="5">
    <source>
        <dbReference type="Google" id="ProtNLM"/>
    </source>
</evidence>
<feature type="compositionally biased region" description="Low complexity" evidence="1">
    <location>
        <begin position="105"/>
        <end position="114"/>
    </location>
</feature>
<dbReference type="AlphaFoldDB" id="A0A084AUB4"/>
<evidence type="ECO:0000256" key="1">
    <source>
        <dbReference type="SAM" id="MobiDB-lite"/>
    </source>
</evidence>
<keyword evidence="4" id="KW-1185">Reference proteome</keyword>
<name>A0A084AUB4_STACB</name>
<dbReference type="EMBL" id="KL648556">
    <property type="protein sequence ID" value="KEY68893.1"/>
    <property type="molecule type" value="Genomic_DNA"/>
</dbReference>
<proteinExistence type="predicted"/>
<accession>A0A084AUB4</accession>
<gene>
    <name evidence="3" type="ORF">S7711_10771</name>
</gene>
<dbReference type="Proteomes" id="UP000028045">
    <property type="component" value="Unassembled WGS sequence"/>
</dbReference>
<evidence type="ECO:0000256" key="2">
    <source>
        <dbReference type="SAM" id="SignalP"/>
    </source>
</evidence>
<evidence type="ECO:0000313" key="3">
    <source>
        <dbReference type="EMBL" id="KEY68893.1"/>
    </source>
</evidence>
<organism evidence="3 4">
    <name type="scientific">Stachybotrys chartarum (strain CBS 109288 / IBT 7711)</name>
    <name type="common">Toxic black mold</name>
    <name type="synonym">Stilbospora chartarum</name>
    <dbReference type="NCBI Taxonomy" id="1280523"/>
    <lineage>
        <taxon>Eukaryota</taxon>
        <taxon>Fungi</taxon>
        <taxon>Dikarya</taxon>
        <taxon>Ascomycota</taxon>
        <taxon>Pezizomycotina</taxon>
        <taxon>Sordariomycetes</taxon>
        <taxon>Hypocreomycetidae</taxon>
        <taxon>Hypocreales</taxon>
        <taxon>Stachybotryaceae</taxon>
        <taxon>Stachybotrys</taxon>
    </lineage>
</organism>
<protein>
    <recommendedName>
        <fullName evidence="5">Granulins domain-containing protein</fullName>
    </recommendedName>
</protein>
<keyword evidence="2" id="KW-0732">Signal</keyword>
<feature type="compositionally biased region" description="Acidic residues" evidence="1">
    <location>
        <begin position="122"/>
        <end position="145"/>
    </location>
</feature>
<dbReference type="HOGENOM" id="CLU_1526137_0_0_1"/>
<reference evidence="3 4" key="1">
    <citation type="journal article" date="2014" name="BMC Genomics">
        <title>Comparative genome sequencing reveals chemotype-specific gene clusters in the toxigenic black mold Stachybotrys.</title>
        <authorList>
            <person name="Semeiks J."/>
            <person name="Borek D."/>
            <person name="Otwinowski Z."/>
            <person name="Grishin N.V."/>
        </authorList>
    </citation>
    <scope>NUCLEOTIDE SEQUENCE [LARGE SCALE GENOMIC DNA]</scope>
    <source>
        <strain evidence="4">CBS 109288 / IBT 7711</strain>
    </source>
</reference>
<feature type="signal peptide" evidence="2">
    <location>
        <begin position="1"/>
        <end position="17"/>
    </location>
</feature>
<sequence>MHYSTTIILAAVAYVGAEKVYNTAPGKTLARRQQFCGTDVTLTNWYCDNSISECCSGTFIFSCMPLGAQCCTTGYWCPSTQDCLLDTSTGLQMCITTDGDEVDATGDTGSSSTGDDGGNGDTPDDPDTDGSEEDGSDNSNPDDTDGSSVPVPDAAAVNGLSLGSLVAVAGAAIVLL</sequence>
<feature type="chain" id="PRO_5001771312" description="Granulins domain-containing protein" evidence="2">
    <location>
        <begin position="18"/>
        <end position="176"/>
    </location>
</feature>
<evidence type="ECO:0000313" key="4">
    <source>
        <dbReference type="Proteomes" id="UP000028045"/>
    </source>
</evidence>
<feature type="region of interest" description="Disordered" evidence="1">
    <location>
        <begin position="102"/>
        <end position="153"/>
    </location>
</feature>